<dbReference type="GO" id="GO:0019441">
    <property type="term" value="P:L-tryptophan catabolic process to kynurenine"/>
    <property type="evidence" value="ECO:0007669"/>
    <property type="project" value="InterPro"/>
</dbReference>
<organism evidence="4">
    <name type="scientific">Tolypothrix bouteillei VB521301</name>
    <dbReference type="NCBI Taxonomy" id="1479485"/>
    <lineage>
        <taxon>Bacteria</taxon>
        <taxon>Bacillati</taxon>
        <taxon>Cyanobacteriota</taxon>
        <taxon>Cyanophyceae</taxon>
        <taxon>Nostocales</taxon>
        <taxon>Tolypothrichaceae</taxon>
        <taxon>Tolypothrix</taxon>
    </lineage>
</organism>
<dbReference type="Gene3D" id="1.10.540.10">
    <property type="entry name" value="Acyl-CoA dehydrogenase/oxidase, N-terminal domain"/>
    <property type="match status" value="1"/>
</dbReference>
<dbReference type="STRING" id="1479485.DA73_0213245"/>
<feature type="coiled-coil region" evidence="1">
    <location>
        <begin position="285"/>
        <end position="312"/>
    </location>
</feature>
<evidence type="ECO:0000259" key="2">
    <source>
        <dbReference type="Pfam" id="PF02771"/>
    </source>
</evidence>
<dbReference type="InterPro" id="IPR013786">
    <property type="entry name" value="AcylCoA_DH/ox_N"/>
</dbReference>
<dbReference type="InterPro" id="IPR036250">
    <property type="entry name" value="AcylCo_DH-like_C"/>
</dbReference>
<name>A0A0C1R7X4_9CYAN</name>
<dbReference type="GO" id="GO:0050660">
    <property type="term" value="F:flavin adenine dinucleotide binding"/>
    <property type="evidence" value="ECO:0007669"/>
    <property type="project" value="InterPro"/>
</dbReference>
<comment type="caution">
    <text evidence="4">The sequence shown here is derived from an EMBL/GenBank/DDBJ whole genome shotgun (WGS) entry which is preliminary data.</text>
</comment>
<dbReference type="RefSeq" id="WP_038083710.1">
    <property type="nucleotide sequence ID" value="NZ_JHEG04000001.1"/>
</dbReference>
<dbReference type="PANTHER" id="PTHR31118">
    <property type="entry name" value="CYCLASE-LIKE PROTEIN 2"/>
    <property type="match status" value="1"/>
</dbReference>
<keyword evidence="1" id="KW-0175">Coiled coil</keyword>
<protein>
    <submittedName>
        <fullName evidence="4">Cyclase</fullName>
    </submittedName>
</protein>
<reference evidence="3" key="2">
    <citation type="submission" date="2019-11" db="EMBL/GenBank/DDBJ databases">
        <title>Improved Assembly of Tolypothrix boutellei genome.</title>
        <authorList>
            <person name="Sarangi A.N."/>
            <person name="Mukherjee M."/>
            <person name="Ghosh S."/>
            <person name="Singh D."/>
            <person name="Das A."/>
            <person name="Kant S."/>
            <person name="Prusty A."/>
            <person name="Tripathy S."/>
        </authorList>
    </citation>
    <scope>NUCLEOTIDE SEQUENCE</scope>
    <source>
        <strain evidence="3">VB521301</strain>
    </source>
</reference>
<dbReference type="Proteomes" id="UP000029738">
    <property type="component" value="Unassembled WGS sequence"/>
</dbReference>
<dbReference type="InterPro" id="IPR037069">
    <property type="entry name" value="AcylCoA_DH/ox_N_sf"/>
</dbReference>
<dbReference type="EMBL" id="JHEG02000040">
    <property type="protein sequence ID" value="KIE11793.1"/>
    <property type="molecule type" value="Genomic_DNA"/>
</dbReference>
<keyword evidence="5" id="KW-1185">Reference proteome</keyword>
<dbReference type="Gene3D" id="3.50.30.50">
    <property type="entry name" value="Putative cyclase"/>
    <property type="match status" value="1"/>
</dbReference>
<gene>
    <name evidence="4" type="ORF">DA73_0213245</name>
    <name evidence="3" type="ORF">DA73_0400004260</name>
</gene>
<dbReference type="OrthoDB" id="5365325at2"/>
<dbReference type="GO" id="GO:0016627">
    <property type="term" value="F:oxidoreductase activity, acting on the CH-CH group of donors"/>
    <property type="evidence" value="ECO:0007669"/>
    <property type="project" value="InterPro"/>
</dbReference>
<accession>A0A0C1R7X4</accession>
<evidence type="ECO:0000313" key="5">
    <source>
        <dbReference type="Proteomes" id="UP000029738"/>
    </source>
</evidence>
<sequence>MDGVKQETLDNTDSLLQVARSFLQKEVAPLANEIDFNSNALFQALQGLGKLGMLALRVPDRWGGREVSEQVFGSFQELVARYSGALAFLQTQHQSAASMLVASHNTSLQQKYLPYMSDAQVLLGVGFSQLRREGEALVTGVPVLGGYQLNGVVPWVTGWNLFSKFIVAATLPDDRAVFGIVPLVEIHQESGGAISEHNGLSRIEFSPPAQLAAMTSTNTVKATLTDWFLPAEDVVFIKPAGWIHDNDKKNVLRATFLATGCALGGLDILESAAKKKSLPFMTNAFESLEQELNNCRTAIREAQQNLEMSVAERLQLRAWAIDLAARISHTAIAVSSGSALYSDRNAQRVYREALVFTVTGQTSAVMEATLGRLTRKQNLFDELHGRRESKEGEKKRRITYSRVVHLSHTIDTGIPLWKGDPPVEFETVAELDKDGYYLRRFSLGEHSATHMNAPNSFYADGVSIDRYPANSLILPAVTISIREQALSHPDCVLSTDNILAWEQQNGKIPSNCIVLLHTGWQEKWLDENAFFNWDSHGGMHFPGFGSEATKFLLEERQIAGVGIDTHGVDAGQETTFATNFLVLKEPRIVLENLTNLDQLPPKGTTLVIGVLRLKDGSGSPAAVMALIP</sequence>
<proteinExistence type="predicted"/>
<dbReference type="SUPFAM" id="SSF102198">
    <property type="entry name" value="Putative cyclase"/>
    <property type="match status" value="1"/>
</dbReference>
<dbReference type="InterPro" id="IPR009100">
    <property type="entry name" value="AcylCoA_DH/oxidase_NM_dom_sf"/>
</dbReference>
<dbReference type="SUPFAM" id="SSF47203">
    <property type="entry name" value="Acyl-CoA dehydrogenase C-terminal domain-like"/>
    <property type="match status" value="1"/>
</dbReference>
<dbReference type="Pfam" id="PF02771">
    <property type="entry name" value="Acyl-CoA_dh_N"/>
    <property type="match status" value="1"/>
</dbReference>
<dbReference type="AlphaFoldDB" id="A0A0C1R7X4"/>
<evidence type="ECO:0000313" key="4">
    <source>
        <dbReference type="EMBL" id="KIE11793.1"/>
    </source>
</evidence>
<dbReference type="PANTHER" id="PTHR31118:SF12">
    <property type="entry name" value="CYCLASE-LIKE PROTEIN 2"/>
    <property type="match status" value="1"/>
</dbReference>
<feature type="domain" description="Acyl-CoA dehydrogenase/oxidase N-terminal" evidence="2">
    <location>
        <begin position="13"/>
        <end position="117"/>
    </location>
</feature>
<dbReference type="InterPro" id="IPR037175">
    <property type="entry name" value="KFase_sf"/>
</dbReference>
<evidence type="ECO:0000313" key="3">
    <source>
        <dbReference type="EMBL" id="KAF3884758.1"/>
    </source>
</evidence>
<dbReference type="InterPro" id="IPR007325">
    <property type="entry name" value="KFase/CYL"/>
</dbReference>
<evidence type="ECO:0000256" key="1">
    <source>
        <dbReference type="SAM" id="Coils"/>
    </source>
</evidence>
<reference evidence="4" key="1">
    <citation type="journal article" date="2015" name="Genome Announc.">
        <title>Draft Genome Sequence of Tolypothrix boutellei Strain VB521301.</title>
        <authorList>
            <person name="Chandrababunaidu M.M."/>
            <person name="Singh D."/>
            <person name="Sen D."/>
            <person name="Bhan S."/>
            <person name="Das S."/>
            <person name="Gupta A."/>
            <person name="Adhikary S.P."/>
            <person name="Tripathy S."/>
        </authorList>
    </citation>
    <scope>NUCLEOTIDE SEQUENCE</scope>
    <source>
        <strain evidence="4">VB521301</strain>
    </source>
</reference>
<dbReference type="SUPFAM" id="SSF56645">
    <property type="entry name" value="Acyl-CoA dehydrogenase NM domain-like"/>
    <property type="match status" value="1"/>
</dbReference>
<dbReference type="EMBL" id="JHEG04000001">
    <property type="protein sequence ID" value="KAF3884758.1"/>
    <property type="molecule type" value="Genomic_DNA"/>
</dbReference>
<dbReference type="Pfam" id="PF04199">
    <property type="entry name" value="Cyclase"/>
    <property type="match status" value="1"/>
</dbReference>
<dbReference type="GO" id="GO:0004061">
    <property type="term" value="F:arylformamidase activity"/>
    <property type="evidence" value="ECO:0007669"/>
    <property type="project" value="InterPro"/>
</dbReference>